<protein>
    <submittedName>
        <fullName evidence="1">Uncharacterized protein</fullName>
    </submittedName>
</protein>
<dbReference type="Proteomes" id="UP000784294">
    <property type="component" value="Unassembled WGS sequence"/>
</dbReference>
<dbReference type="EMBL" id="CAAALY010050757">
    <property type="protein sequence ID" value="VEL21331.1"/>
    <property type="molecule type" value="Genomic_DNA"/>
</dbReference>
<name>A0A3S5ADS2_9PLAT</name>
<evidence type="ECO:0000313" key="2">
    <source>
        <dbReference type="Proteomes" id="UP000784294"/>
    </source>
</evidence>
<keyword evidence="2" id="KW-1185">Reference proteome</keyword>
<dbReference type="AlphaFoldDB" id="A0A3S5ADS2"/>
<dbReference type="OrthoDB" id="535167at2759"/>
<sequence length="106" mass="12379">MIELSDLAKRFEWHTIKTQCWDSALVPGRSLYGFGVPLEVTNFPMLQRSHDELCKLAAVKARRMLQKFVSTQRDQLEESLASPKRIKAREIQSLCFKHCKFIILRN</sequence>
<gene>
    <name evidence="1" type="ORF">PXEA_LOCUS14771</name>
</gene>
<dbReference type="Pfam" id="PF25828">
    <property type="entry name" value="CC_Cfap43"/>
    <property type="match status" value="1"/>
</dbReference>
<proteinExistence type="predicted"/>
<comment type="caution">
    <text evidence="1">The sequence shown here is derived from an EMBL/GenBank/DDBJ whole genome shotgun (WGS) entry which is preliminary data.</text>
</comment>
<organism evidence="1 2">
    <name type="scientific">Protopolystoma xenopodis</name>
    <dbReference type="NCBI Taxonomy" id="117903"/>
    <lineage>
        <taxon>Eukaryota</taxon>
        <taxon>Metazoa</taxon>
        <taxon>Spiralia</taxon>
        <taxon>Lophotrochozoa</taxon>
        <taxon>Platyhelminthes</taxon>
        <taxon>Monogenea</taxon>
        <taxon>Polyopisthocotylea</taxon>
        <taxon>Polystomatidea</taxon>
        <taxon>Polystomatidae</taxon>
        <taxon>Protopolystoma</taxon>
    </lineage>
</organism>
<reference evidence="1" key="1">
    <citation type="submission" date="2018-11" db="EMBL/GenBank/DDBJ databases">
        <authorList>
            <consortium name="Pathogen Informatics"/>
        </authorList>
    </citation>
    <scope>NUCLEOTIDE SEQUENCE</scope>
</reference>
<accession>A0A3S5ADS2</accession>
<evidence type="ECO:0000313" key="1">
    <source>
        <dbReference type="EMBL" id="VEL21331.1"/>
    </source>
</evidence>